<keyword evidence="2" id="KW-1185">Reference proteome</keyword>
<proteinExistence type="predicted"/>
<reference evidence="1 2" key="1">
    <citation type="submission" date="2024-03" db="EMBL/GenBank/DDBJ databases">
        <authorList>
            <person name="Martinez-Hernandez J."/>
        </authorList>
    </citation>
    <scope>NUCLEOTIDE SEQUENCE [LARGE SCALE GENOMIC DNA]</scope>
</reference>
<protein>
    <recommendedName>
        <fullName evidence="3">Protein NUCLEAR FUSION DEFECTIVE 6, chloroplastic/mitochondrial-like</fullName>
    </recommendedName>
</protein>
<dbReference type="AlphaFoldDB" id="A0AAV1YMK1"/>
<evidence type="ECO:0000313" key="1">
    <source>
        <dbReference type="EMBL" id="CAL0334154.1"/>
    </source>
</evidence>
<comment type="caution">
    <text evidence="1">The sequence shown here is derived from an EMBL/GenBank/DDBJ whole genome shotgun (WGS) entry which is preliminary data.</text>
</comment>
<dbReference type="EMBL" id="CAXHTB010000025">
    <property type="protein sequence ID" value="CAL0334154.1"/>
    <property type="molecule type" value="Genomic_DNA"/>
</dbReference>
<accession>A0AAV1YMK1</accession>
<organism evidence="1 2">
    <name type="scientific">Lupinus luteus</name>
    <name type="common">European yellow lupine</name>
    <dbReference type="NCBI Taxonomy" id="3873"/>
    <lineage>
        <taxon>Eukaryota</taxon>
        <taxon>Viridiplantae</taxon>
        <taxon>Streptophyta</taxon>
        <taxon>Embryophyta</taxon>
        <taxon>Tracheophyta</taxon>
        <taxon>Spermatophyta</taxon>
        <taxon>Magnoliopsida</taxon>
        <taxon>eudicotyledons</taxon>
        <taxon>Gunneridae</taxon>
        <taxon>Pentapetalae</taxon>
        <taxon>rosids</taxon>
        <taxon>fabids</taxon>
        <taxon>Fabales</taxon>
        <taxon>Fabaceae</taxon>
        <taxon>Papilionoideae</taxon>
        <taxon>50 kb inversion clade</taxon>
        <taxon>genistoids sensu lato</taxon>
        <taxon>core genistoids</taxon>
        <taxon>Genisteae</taxon>
        <taxon>Lupinus</taxon>
    </lineage>
</organism>
<dbReference type="Proteomes" id="UP001497480">
    <property type="component" value="Unassembled WGS sequence"/>
</dbReference>
<dbReference type="PANTHER" id="PTHR33156:SF37">
    <property type="entry name" value="PROTEIN NUCLEAR FUSION DEFECTIVE 6, CHLOROPLASTIC_MITOCHONDRIAL"/>
    <property type="match status" value="1"/>
</dbReference>
<name>A0AAV1YMK1_LUPLU</name>
<evidence type="ECO:0008006" key="3">
    <source>
        <dbReference type="Google" id="ProtNLM"/>
    </source>
</evidence>
<dbReference type="InterPro" id="IPR043459">
    <property type="entry name" value="NFD6/NOXY2-like"/>
</dbReference>
<gene>
    <name evidence="1" type="ORF">LLUT_LOCUS35214</name>
</gene>
<sequence length="96" mass="9864">MSTAMASTLCKSAVRVGSRTVANCSKSFTAKSSSPFLISSPSSTNITRALRILSGTGSVVSLMPLHSAIANARLTSNIALASTCWSTLSQGLVKTL</sequence>
<evidence type="ECO:0000313" key="2">
    <source>
        <dbReference type="Proteomes" id="UP001497480"/>
    </source>
</evidence>
<dbReference type="PANTHER" id="PTHR33156">
    <property type="entry name" value="OS02G0230000 PROTEIN"/>
    <property type="match status" value="1"/>
</dbReference>